<evidence type="ECO:0000313" key="5">
    <source>
        <dbReference type="EMBL" id="CAG6622032.1"/>
    </source>
</evidence>
<dbReference type="AlphaFoldDB" id="A0A8D8MCQ7"/>
<accession>A0A8D8MCQ7</accession>
<evidence type="ECO:0000256" key="4">
    <source>
        <dbReference type="ARBA" id="ARBA00038168"/>
    </source>
</evidence>
<proteinExistence type="inferred from homology"/>
<dbReference type="EMBL" id="HBUF01051600">
    <property type="protein sequence ID" value="CAG6622032.1"/>
    <property type="molecule type" value="Transcribed_RNA"/>
</dbReference>
<dbReference type="GO" id="GO:0046872">
    <property type="term" value="F:metal ion binding"/>
    <property type="evidence" value="ECO:0007669"/>
    <property type="project" value="UniProtKB-KW"/>
</dbReference>
<dbReference type="PANTHER" id="PTHR21281">
    <property type="entry name" value="CYTOCHROME B5 DOMAIN-CONTAINING PROTEIN 1"/>
    <property type="match status" value="1"/>
</dbReference>
<evidence type="ECO:0000256" key="3">
    <source>
        <dbReference type="ARBA" id="ARBA00023004"/>
    </source>
</evidence>
<protein>
    <submittedName>
        <fullName evidence="5">Cytochrome b5 domain-containing protein 1</fullName>
    </submittedName>
</protein>
<dbReference type="PANTHER" id="PTHR21281:SF0">
    <property type="entry name" value="CYTOCHROME B5 DOMAIN-CONTAINING PROTEIN 1"/>
    <property type="match status" value="1"/>
</dbReference>
<dbReference type="InterPro" id="IPR036400">
    <property type="entry name" value="Cyt_B5-like_heme/steroid_sf"/>
</dbReference>
<reference evidence="5" key="1">
    <citation type="submission" date="2021-05" db="EMBL/GenBank/DDBJ databases">
        <authorList>
            <person name="Alioto T."/>
            <person name="Alioto T."/>
            <person name="Gomez Garrido J."/>
        </authorList>
    </citation>
    <scope>NUCLEOTIDE SEQUENCE</scope>
</reference>
<organism evidence="5">
    <name type="scientific">Cacopsylla melanoneura</name>
    <dbReference type="NCBI Taxonomy" id="428564"/>
    <lineage>
        <taxon>Eukaryota</taxon>
        <taxon>Metazoa</taxon>
        <taxon>Ecdysozoa</taxon>
        <taxon>Arthropoda</taxon>
        <taxon>Hexapoda</taxon>
        <taxon>Insecta</taxon>
        <taxon>Pterygota</taxon>
        <taxon>Neoptera</taxon>
        <taxon>Paraneoptera</taxon>
        <taxon>Hemiptera</taxon>
        <taxon>Sternorrhyncha</taxon>
        <taxon>Psylloidea</taxon>
        <taxon>Psyllidae</taxon>
        <taxon>Psyllinae</taxon>
        <taxon>Cacopsylla</taxon>
    </lineage>
</organism>
<sequence>MPVLRAKSAARLDFAHLVHDEKYKNLPYLTLYEVMDKQRPRCCWVILFDLVRDVTPLVRQYRAKPEAETLLEYGGDDISHWFNASTGDIKTMLDLQTGRRVPVENIPHSEPDQPSSKWKALETVPWWKDDRYIIGKLSAKDVFLHIANMCTNRLTDLIVAYEESVACIAERYAKLEYNRHRQRQYVWKCNGNVLDMEKTLEQNGLDQNVLFMTVPCIWIDFKPELNFNRPFHA</sequence>
<keyword evidence="1" id="KW-0349">Heme</keyword>
<keyword evidence="3" id="KW-0408">Iron</keyword>
<keyword evidence="2" id="KW-0479">Metal-binding</keyword>
<evidence type="ECO:0000256" key="2">
    <source>
        <dbReference type="ARBA" id="ARBA00022723"/>
    </source>
</evidence>
<dbReference type="InterPro" id="IPR052320">
    <property type="entry name" value="Cytochrome_b5_domain"/>
</dbReference>
<name>A0A8D8MCQ7_9HEMI</name>
<dbReference type="SUPFAM" id="SSF55856">
    <property type="entry name" value="Cytochrome b5-like heme/steroid binding domain"/>
    <property type="match status" value="1"/>
</dbReference>
<dbReference type="Gene3D" id="3.10.120.10">
    <property type="entry name" value="Cytochrome b5-like heme/steroid binding domain"/>
    <property type="match status" value="1"/>
</dbReference>
<comment type="similarity">
    <text evidence="4">Belongs to the cytochrome b5 family.</text>
</comment>
<evidence type="ECO:0000256" key="1">
    <source>
        <dbReference type="ARBA" id="ARBA00022617"/>
    </source>
</evidence>